<keyword evidence="2" id="KW-0406">Ion transport</keyword>
<name>A0AAV4IIW9_9GAST</name>
<gene>
    <name evidence="2" type="ORF">ElyMa_006612200</name>
</gene>
<evidence type="ECO:0000313" key="3">
    <source>
        <dbReference type="Proteomes" id="UP000762676"/>
    </source>
</evidence>
<comment type="caution">
    <text evidence="2">The sequence shown here is derived from an EMBL/GenBank/DDBJ whole genome shotgun (WGS) entry which is preliminary data.</text>
</comment>
<dbReference type="EMBL" id="BMAT01013280">
    <property type="protein sequence ID" value="GFS09097.1"/>
    <property type="molecule type" value="Genomic_DNA"/>
</dbReference>
<dbReference type="AlphaFoldDB" id="A0AAV4IIW9"/>
<protein>
    <submittedName>
        <fullName evidence="2">Potassium channel subfamily T member 1</fullName>
    </submittedName>
</protein>
<dbReference type="GO" id="GO:0034220">
    <property type="term" value="P:monoatomic ion transmembrane transport"/>
    <property type="evidence" value="ECO:0007669"/>
    <property type="project" value="UniProtKB-KW"/>
</dbReference>
<proteinExistence type="predicted"/>
<feature type="region of interest" description="Disordered" evidence="1">
    <location>
        <begin position="186"/>
        <end position="225"/>
    </location>
</feature>
<sequence length="293" mass="31622">MSLACAHDDDDAVDNGHLTPERQEIIQMVKCRMQTQGLPLEDYNEVSDRRSTISYVIINPSYDLKLELGDIVYVIRPSSLSPQPSPLTDERKLLGQGARQDPTGSEHADLSDADTPVTEPSGDPLGLTDRGHRGHTPSEEDTGYTFSGGGGRVGSHDNDLTILSQDSSVSAPPEIPVIYFDQGEQRARDISSSVPDNLGQTSHPYSSSSKLHHATTPDSNGHVATNSASRLSTFIDESDEDATSTQAPRFTLYPCNDQATPQVSNCSSDPSFREPRPNPTLSTSFPGLKGTIV</sequence>
<organism evidence="2 3">
    <name type="scientific">Elysia marginata</name>
    <dbReference type="NCBI Taxonomy" id="1093978"/>
    <lineage>
        <taxon>Eukaryota</taxon>
        <taxon>Metazoa</taxon>
        <taxon>Spiralia</taxon>
        <taxon>Lophotrochozoa</taxon>
        <taxon>Mollusca</taxon>
        <taxon>Gastropoda</taxon>
        <taxon>Heterobranchia</taxon>
        <taxon>Euthyneura</taxon>
        <taxon>Panpulmonata</taxon>
        <taxon>Sacoglossa</taxon>
        <taxon>Placobranchoidea</taxon>
        <taxon>Plakobranchidae</taxon>
        <taxon>Elysia</taxon>
    </lineage>
</organism>
<feature type="compositionally biased region" description="Polar residues" evidence="1">
    <location>
        <begin position="190"/>
        <end position="209"/>
    </location>
</feature>
<keyword evidence="3" id="KW-1185">Reference proteome</keyword>
<evidence type="ECO:0000313" key="2">
    <source>
        <dbReference type="EMBL" id="GFS09097.1"/>
    </source>
</evidence>
<keyword evidence="2" id="KW-0813">Transport</keyword>
<keyword evidence="2" id="KW-0407">Ion channel</keyword>
<reference evidence="2 3" key="1">
    <citation type="journal article" date="2021" name="Elife">
        <title>Chloroplast acquisition without the gene transfer in kleptoplastic sea slugs, Plakobranchus ocellatus.</title>
        <authorList>
            <person name="Maeda T."/>
            <person name="Takahashi S."/>
            <person name="Yoshida T."/>
            <person name="Shimamura S."/>
            <person name="Takaki Y."/>
            <person name="Nagai Y."/>
            <person name="Toyoda A."/>
            <person name="Suzuki Y."/>
            <person name="Arimoto A."/>
            <person name="Ishii H."/>
            <person name="Satoh N."/>
            <person name="Nishiyama T."/>
            <person name="Hasebe M."/>
            <person name="Maruyama T."/>
            <person name="Minagawa J."/>
            <person name="Obokata J."/>
            <person name="Shigenobu S."/>
        </authorList>
    </citation>
    <scope>NUCLEOTIDE SEQUENCE [LARGE SCALE GENOMIC DNA]</scope>
</reference>
<feature type="compositionally biased region" description="Polar residues" evidence="1">
    <location>
        <begin position="216"/>
        <end position="225"/>
    </location>
</feature>
<feature type="region of interest" description="Disordered" evidence="1">
    <location>
        <begin position="97"/>
        <end position="159"/>
    </location>
</feature>
<evidence type="ECO:0000256" key="1">
    <source>
        <dbReference type="SAM" id="MobiDB-lite"/>
    </source>
</evidence>
<dbReference type="Proteomes" id="UP000762676">
    <property type="component" value="Unassembled WGS sequence"/>
</dbReference>
<feature type="compositionally biased region" description="Polar residues" evidence="1">
    <location>
        <begin position="257"/>
        <end position="270"/>
    </location>
</feature>
<feature type="region of interest" description="Disordered" evidence="1">
    <location>
        <begin position="238"/>
        <end position="293"/>
    </location>
</feature>
<accession>A0AAV4IIW9</accession>